<comment type="caution">
    <text evidence="6">The sequence shown here is derived from an EMBL/GenBank/DDBJ whole genome shotgun (WGS) entry which is preliminary data.</text>
</comment>
<name>A0A4R5AM69_9ACTN</name>
<protein>
    <submittedName>
        <fullName evidence="6">M23 family metallopeptidase</fullName>
    </submittedName>
</protein>
<sequence>MRRLTVLAVTIGVLCTGLNQAGATSDAEQRLKDAQNSLAHAQDELAHSTQALADATAAYQAATAQLPAAEASLATAEQGLAAAEHEVEVARGEVAAARAADEAAAEKLAEAEQKVEDQIAKIDDVTERIDGKRASISQVAVQAYTRGVGADLASLTILMQADSMDELAARAAASTSVLTAENSIMSDLKVDRAELANERVVLEDLEAAAEEARQLAAATLQATEQREQEAEAARAAAQAASDAAAAAKAQVDQLVAARDGAVTAAQAAQAADQQQTAAWAAERDQIEAEIAAIQQQQQEQAEQEAEENQDDGGGDGGSVTLAYPTANPYVTSPYGMRVHPVTGIYKLHDGTDFRAYCGTPIRAAAAGTVEWAYYRGAYGNQVAISHRRMVTTYSHLSRFAVSDGESVSQGEVIGYSGTTGSSTACHLHFMLYVGGERVNPMNHLGR</sequence>
<dbReference type="EMBL" id="SMLB01000001">
    <property type="protein sequence ID" value="TDD73055.1"/>
    <property type="molecule type" value="Genomic_DNA"/>
</dbReference>
<keyword evidence="7" id="KW-1185">Reference proteome</keyword>
<feature type="coiled-coil region" evidence="2">
    <location>
        <begin position="195"/>
        <end position="250"/>
    </location>
</feature>
<organism evidence="6 7">
    <name type="scientific">Jiangella aurantiaca</name>
    <dbReference type="NCBI Taxonomy" id="2530373"/>
    <lineage>
        <taxon>Bacteria</taxon>
        <taxon>Bacillati</taxon>
        <taxon>Actinomycetota</taxon>
        <taxon>Actinomycetes</taxon>
        <taxon>Jiangellales</taxon>
        <taxon>Jiangellaceae</taxon>
        <taxon>Jiangella</taxon>
    </lineage>
</organism>
<feature type="signal peptide" evidence="4">
    <location>
        <begin position="1"/>
        <end position="21"/>
    </location>
</feature>
<dbReference type="RefSeq" id="WP_132101127.1">
    <property type="nucleotide sequence ID" value="NZ_SMLB01000001.1"/>
</dbReference>
<reference evidence="6 7" key="1">
    <citation type="submission" date="2019-02" db="EMBL/GenBank/DDBJ databases">
        <title>Draft genome sequences of novel Actinobacteria.</title>
        <authorList>
            <person name="Sahin N."/>
            <person name="Ay H."/>
            <person name="Saygin H."/>
        </authorList>
    </citation>
    <scope>NUCLEOTIDE SEQUENCE [LARGE SCALE GENOMIC DNA]</scope>
    <source>
        <strain evidence="6 7">8K307</strain>
    </source>
</reference>
<evidence type="ECO:0000313" key="7">
    <source>
        <dbReference type="Proteomes" id="UP000295217"/>
    </source>
</evidence>
<dbReference type="CDD" id="cd12797">
    <property type="entry name" value="M23_peptidase"/>
    <property type="match status" value="1"/>
</dbReference>
<dbReference type="Gene3D" id="2.70.70.10">
    <property type="entry name" value="Glucose Permease (Domain IIA)"/>
    <property type="match status" value="1"/>
</dbReference>
<evidence type="ECO:0000256" key="3">
    <source>
        <dbReference type="SAM" id="MobiDB-lite"/>
    </source>
</evidence>
<dbReference type="PANTHER" id="PTHR21666">
    <property type="entry name" value="PEPTIDASE-RELATED"/>
    <property type="match status" value="1"/>
</dbReference>
<dbReference type="Proteomes" id="UP000295217">
    <property type="component" value="Unassembled WGS sequence"/>
</dbReference>
<evidence type="ECO:0000313" key="6">
    <source>
        <dbReference type="EMBL" id="TDD73055.1"/>
    </source>
</evidence>
<evidence type="ECO:0000259" key="5">
    <source>
        <dbReference type="Pfam" id="PF01551"/>
    </source>
</evidence>
<feature type="coiled-coil region" evidence="2">
    <location>
        <begin position="24"/>
        <end position="128"/>
    </location>
</feature>
<gene>
    <name evidence="6" type="ORF">E1262_00775</name>
</gene>
<evidence type="ECO:0000256" key="1">
    <source>
        <dbReference type="ARBA" id="ARBA00022729"/>
    </source>
</evidence>
<evidence type="ECO:0000256" key="2">
    <source>
        <dbReference type="SAM" id="Coils"/>
    </source>
</evidence>
<feature type="region of interest" description="Disordered" evidence="3">
    <location>
        <begin position="293"/>
        <end position="322"/>
    </location>
</feature>
<proteinExistence type="predicted"/>
<dbReference type="AlphaFoldDB" id="A0A4R5AM69"/>
<evidence type="ECO:0000256" key="4">
    <source>
        <dbReference type="SAM" id="SignalP"/>
    </source>
</evidence>
<dbReference type="OrthoDB" id="1099523at2"/>
<dbReference type="PANTHER" id="PTHR21666:SF289">
    <property type="entry name" value="L-ALA--D-GLU ENDOPEPTIDASE"/>
    <property type="match status" value="1"/>
</dbReference>
<dbReference type="InterPro" id="IPR050570">
    <property type="entry name" value="Cell_wall_metabolism_enzyme"/>
</dbReference>
<dbReference type="InterPro" id="IPR016047">
    <property type="entry name" value="M23ase_b-sheet_dom"/>
</dbReference>
<dbReference type="Pfam" id="PF01551">
    <property type="entry name" value="Peptidase_M23"/>
    <property type="match status" value="1"/>
</dbReference>
<accession>A0A4R5AM69</accession>
<dbReference type="InterPro" id="IPR011055">
    <property type="entry name" value="Dup_hybrid_motif"/>
</dbReference>
<dbReference type="SUPFAM" id="SSF51261">
    <property type="entry name" value="Duplicated hybrid motif"/>
    <property type="match status" value="1"/>
</dbReference>
<keyword evidence="1 4" id="KW-0732">Signal</keyword>
<dbReference type="Gene3D" id="6.10.250.3150">
    <property type="match status" value="1"/>
</dbReference>
<dbReference type="GO" id="GO:0004222">
    <property type="term" value="F:metalloendopeptidase activity"/>
    <property type="evidence" value="ECO:0007669"/>
    <property type="project" value="TreeGrafter"/>
</dbReference>
<feature type="chain" id="PRO_5038950854" evidence="4">
    <location>
        <begin position="22"/>
        <end position="446"/>
    </location>
</feature>
<feature type="compositionally biased region" description="Acidic residues" evidence="3">
    <location>
        <begin position="301"/>
        <end position="313"/>
    </location>
</feature>
<dbReference type="SUPFAM" id="SSF57997">
    <property type="entry name" value="Tropomyosin"/>
    <property type="match status" value="1"/>
</dbReference>
<keyword evidence="2" id="KW-0175">Coiled coil</keyword>
<feature type="domain" description="M23ase beta-sheet core" evidence="5">
    <location>
        <begin position="347"/>
        <end position="440"/>
    </location>
</feature>